<evidence type="ECO:0000259" key="10">
    <source>
        <dbReference type="PROSITE" id="PS51192"/>
    </source>
</evidence>
<dbReference type="Pfam" id="PF00176">
    <property type="entry name" value="SNF2-rel_dom"/>
    <property type="match status" value="1"/>
</dbReference>
<evidence type="ECO:0000256" key="5">
    <source>
        <dbReference type="ARBA" id="ARBA00022833"/>
    </source>
</evidence>
<feature type="region of interest" description="Disordered" evidence="8">
    <location>
        <begin position="1428"/>
        <end position="1456"/>
    </location>
</feature>
<dbReference type="InterPro" id="IPR052583">
    <property type="entry name" value="ATP-helicase/E3_Ub-Ligase"/>
</dbReference>
<evidence type="ECO:0000256" key="3">
    <source>
        <dbReference type="ARBA" id="ARBA00022771"/>
    </source>
</evidence>
<dbReference type="CDD" id="cd23135">
    <property type="entry name" value="RING-HC_IRC20-like"/>
    <property type="match status" value="1"/>
</dbReference>
<dbReference type="SMART" id="SM00487">
    <property type="entry name" value="DEXDc"/>
    <property type="match status" value="1"/>
</dbReference>
<dbReference type="OrthoDB" id="5330228at2759"/>
<feature type="compositionally biased region" description="Acidic residues" evidence="8">
    <location>
        <begin position="1439"/>
        <end position="1452"/>
    </location>
</feature>
<dbReference type="InterPro" id="IPR014001">
    <property type="entry name" value="Helicase_ATP-bd"/>
</dbReference>
<organism evidence="12 13">
    <name type="scientific">Lachancea mirantina</name>
    <dbReference type="NCBI Taxonomy" id="1230905"/>
    <lineage>
        <taxon>Eukaryota</taxon>
        <taxon>Fungi</taxon>
        <taxon>Dikarya</taxon>
        <taxon>Ascomycota</taxon>
        <taxon>Saccharomycotina</taxon>
        <taxon>Saccharomycetes</taxon>
        <taxon>Saccharomycetales</taxon>
        <taxon>Saccharomycetaceae</taxon>
        <taxon>Lachancea</taxon>
    </lineage>
</organism>
<dbReference type="GO" id="GO:0008270">
    <property type="term" value="F:zinc ion binding"/>
    <property type="evidence" value="ECO:0007669"/>
    <property type="project" value="UniProtKB-KW"/>
</dbReference>
<evidence type="ECO:0000256" key="7">
    <source>
        <dbReference type="PROSITE-ProRule" id="PRU00175"/>
    </source>
</evidence>
<dbReference type="PANTHER" id="PTHR45865:SF1">
    <property type="entry name" value="E3 UBIQUITIN-PROTEIN LIGASE SHPRH"/>
    <property type="match status" value="1"/>
</dbReference>
<dbReference type="Gene3D" id="3.40.50.300">
    <property type="entry name" value="P-loop containing nucleotide triphosphate hydrolases"/>
    <property type="match status" value="1"/>
</dbReference>
<evidence type="ECO:0000259" key="11">
    <source>
        <dbReference type="PROSITE" id="PS51194"/>
    </source>
</evidence>
<dbReference type="EMBL" id="LT598462">
    <property type="protein sequence ID" value="SCU78645.1"/>
    <property type="molecule type" value="Genomic_DNA"/>
</dbReference>
<dbReference type="InterPro" id="IPR038718">
    <property type="entry name" value="SNF2-like_sf"/>
</dbReference>
<protein>
    <submittedName>
        <fullName evidence="12">LAMI_0A05336g1_1</fullName>
    </submittedName>
</protein>
<dbReference type="GO" id="GO:0005524">
    <property type="term" value="F:ATP binding"/>
    <property type="evidence" value="ECO:0007669"/>
    <property type="project" value="InterPro"/>
</dbReference>
<evidence type="ECO:0000256" key="6">
    <source>
        <dbReference type="ARBA" id="ARBA00022840"/>
    </source>
</evidence>
<dbReference type="InterPro" id="IPR017907">
    <property type="entry name" value="Znf_RING_CS"/>
</dbReference>
<dbReference type="GO" id="GO:0000209">
    <property type="term" value="P:protein polyubiquitination"/>
    <property type="evidence" value="ECO:0007669"/>
    <property type="project" value="TreeGrafter"/>
</dbReference>
<evidence type="ECO:0000259" key="9">
    <source>
        <dbReference type="PROSITE" id="PS50089"/>
    </source>
</evidence>
<dbReference type="InterPro" id="IPR000330">
    <property type="entry name" value="SNF2_N"/>
</dbReference>
<reference evidence="12 13" key="1">
    <citation type="submission" date="2016-03" db="EMBL/GenBank/DDBJ databases">
        <authorList>
            <person name="Devillers H."/>
        </authorList>
    </citation>
    <scope>NUCLEOTIDE SEQUENCE [LARGE SCALE GENOMIC DNA]</scope>
    <source>
        <strain evidence="12">CBS 11717</strain>
    </source>
</reference>
<dbReference type="Gene3D" id="3.40.50.10810">
    <property type="entry name" value="Tandem AAA-ATPase domain"/>
    <property type="match status" value="1"/>
</dbReference>
<feature type="domain" description="Helicase ATP-binding" evidence="10">
    <location>
        <begin position="335"/>
        <end position="543"/>
    </location>
</feature>
<evidence type="ECO:0000256" key="1">
    <source>
        <dbReference type="ARBA" id="ARBA00022723"/>
    </source>
</evidence>
<evidence type="ECO:0000256" key="2">
    <source>
        <dbReference type="ARBA" id="ARBA00022741"/>
    </source>
</evidence>
<dbReference type="GO" id="GO:0016787">
    <property type="term" value="F:hydrolase activity"/>
    <property type="evidence" value="ECO:0007669"/>
    <property type="project" value="UniProtKB-KW"/>
</dbReference>
<dbReference type="PROSITE" id="PS51192">
    <property type="entry name" value="HELICASE_ATP_BIND_1"/>
    <property type="match status" value="1"/>
</dbReference>
<name>A0A1G4IQ66_9SACH</name>
<keyword evidence="4" id="KW-0378">Hydrolase</keyword>
<feature type="domain" description="RING-type" evidence="9">
    <location>
        <begin position="1159"/>
        <end position="1197"/>
    </location>
</feature>
<dbReference type="PROSITE" id="PS50089">
    <property type="entry name" value="ZF_RING_2"/>
    <property type="match status" value="1"/>
</dbReference>
<dbReference type="PROSITE" id="PS51194">
    <property type="entry name" value="HELICASE_CTER"/>
    <property type="match status" value="1"/>
</dbReference>
<dbReference type="InterPro" id="IPR049730">
    <property type="entry name" value="SNF2/RAD54-like_C"/>
</dbReference>
<feature type="domain" description="Helicase C-terminal" evidence="11">
    <location>
        <begin position="1272"/>
        <end position="1448"/>
    </location>
</feature>
<keyword evidence="6" id="KW-0067">ATP-binding</keyword>
<dbReference type="CDD" id="cd18793">
    <property type="entry name" value="SF2_C_SNF"/>
    <property type="match status" value="1"/>
</dbReference>
<keyword evidence="2" id="KW-0547">Nucleotide-binding</keyword>
<dbReference type="Pfam" id="PF26021">
    <property type="entry name" value="Ferritin_C144_05"/>
    <property type="match status" value="1"/>
</dbReference>
<evidence type="ECO:0000313" key="13">
    <source>
        <dbReference type="Proteomes" id="UP000191024"/>
    </source>
</evidence>
<accession>A0A1G4IQ66</accession>
<sequence length="1480" mass="169342">MPVASLVCESFEFLCDPVAVSLRPAVPVTALRKLKSGQVLLPLLDCQLLDPDFPIAASPRNFQVALQHHCLENEATSFLVASVNEIPVLKCNTTGGTRALELALHVAAQKTLESEIRRKNSDLRALSQKSTFSNGKKRRKTAATAASNPVRIQYRYRELECSQPTLTVTQDGHWRIDFSLSLVFMSNSVNHFAPETNHLLDTLFSRRDRHHFMQHHISHWYFQKQFVLQTTKYTRERLSSAALAQMAVTGLKVSLMPFQQRAVQWMHSKETAYPDYLDISSTDPAQSPALLYNVLNRHVSFGYEVMPLATGNFLWNKFTGFILSQADALQLCQKVFQDEVKAKGVLSEEMGLGKTLEVLALILLNKRRITGSRTFVSDGGKSILKTCTNLIVCPDTILKQWLDEIQNHVEEGSLTVFHYCGFQLVKDHFGTSDVGTIVEELSKFDIVITSYTAVSAEVHYAEFSSSSRMRRGPAPKYDYSSPLSLMQFFRIILDEVHMLRGESTNAARCTGLLHRVHTWGVSGTPIGTVTDFKTVLSYLQLHPFHEYPKIVDAVRKNIGRDAKNPSSDSTRLSGSVHGVHFDVNDLMDIFPRFDLCIRHSKKQVSDQIKIPPQNNYIVPIDFFPIEQDNYSNLMSSFLDASGFDRNGQGRTFLGAKELNYWLSMLRKTCCHALMPKSSSRQENEQDIGNLQTIDTILDSMKEEIMDKIDALHRENYTLKIQSAQAETEIEARPLRAIEILEDVQSRLLTDFKLKFGVENPYHSHSLEATQLSEERNKAKARFYMDLLHQCFFFIATAYYFLGSKKLEAVDDENEKLKLSGSNKKLVEYSDVFNSSELENIEKHQALEQQNYGVAEKLRRTILADRIAKVDGEIAEVSKFLTSKGSRDREHLKLIDFKVENFSANLTVESCFKQMNSIFKAIDTQASQFNEYADELKALSFKPLTKEYTEEDEDDKALEYETSINDQDRTFALLDCMGRILNNRDQAAESDEELKTSSEVFSNTETFSDDHVQLITNLKLIQGTTLKQVFTELKNVNIVKNFGNATAKKEDSFEAFLMTYESQISRIKRENKAKREVLKKFNEIYNAKTAYFSNLQRISDSLVSLIQLEPSAQAAILNTRNDSQFIKNTNKINNLRSRIKYLETLSVLKNDISHDQKFNCTICFSEIYMGTIIKCGHFFCRTCIHSWLRNKSACPLCKTEVHLSDMYTFKFQEYNEPEEVEDRPIKTETEGDSTTVENNRVEELHLRKFRKYPHLDRVGALTIKESYGAKIDTIVKLIMFLKINHEDDEEPGKPSRAPQIIIYSQYTDFLDILSNVMTRHDIKHYNAVSATKLSKAVTKFKKDPEITCLLLNVRRQASGLTLINATHVFILEPIINGSDEAQAVNRVHRIGQKNETSVWHFMVRNTVEQNIINYKCVLEEKKADHRKKKLESALSQNSDYDPDVDNESEDDYEFNNAGDESVSDKHIWNCFFQRRVRQIKR</sequence>
<dbReference type="Pfam" id="PF13923">
    <property type="entry name" value="zf-C3HC4_2"/>
    <property type="match status" value="1"/>
</dbReference>
<dbReference type="InterPro" id="IPR001841">
    <property type="entry name" value="Znf_RING"/>
</dbReference>
<dbReference type="GO" id="GO:0005634">
    <property type="term" value="C:nucleus"/>
    <property type="evidence" value="ECO:0007669"/>
    <property type="project" value="TreeGrafter"/>
</dbReference>
<dbReference type="InterPro" id="IPR027417">
    <property type="entry name" value="P-loop_NTPase"/>
</dbReference>
<dbReference type="InterPro" id="IPR059033">
    <property type="entry name" value="C144_05_dom"/>
</dbReference>
<dbReference type="GO" id="GO:0061630">
    <property type="term" value="F:ubiquitin protein ligase activity"/>
    <property type="evidence" value="ECO:0007669"/>
    <property type="project" value="TreeGrafter"/>
</dbReference>
<dbReference type="Pfam" id="PF00271">
    <property type="entry name" value="Helicase_C"/>
    <property type="match status" value="1"/>
</dbReference>
<dbReference type="Proteomes" id="UP000191024">
    <property type="component" value="Chromosome A"/>
</dbReference>
<proteinExistence type="predicted"/>
<dbReference type="InterPro" id="IPR001650">
    <property type="entry name" value="Helicase_C-like"/>
</dbReference>
<dbReference type="SMART" id="SM00184">
    <property type="entry name" value="RING"/>
    <property type="match status" value="1"/>
</dbReference>
<dbReference type="SUPFAM" id="SSF57850">
    <property type="entry name" value="RING/U-box"/>
    <property type="match status" value="1"/>
</dbReference>
<keyword evidence="3 7" id="KW-0863">Zinc-finger</keyword>
<evidence type="ECO:0000256" key="8">
    <source>
        <dbReference type="SAM" id="MobiDB-lite"/>
    </source>
</evidence>
<dbReference type="PROSITE" id="PS00518">
    <property type="entry name" value="ZF_RING_1"/>
    <property type="match status" value="1"/>
</dbReference>
<evidence type="ECO:0000256" key="4">
    <source>
        <dbReference type="ARBA" id="ARBA00022801"/>
    </source>
</evidence>
<dbReference type="InterPro" id="IPR013083">
    <property type="entry name" value="Znf_RING/FYVE/PHD"/>
</dbReference>
<keyword evidence="1" id="KW-0479">Metal-binding</keyword>
<evidence type="ECO:0000313" key="12">
    <source>
        <dbReference type="EMBL" id="SCU78645.1"/>
    </source>
</evidence>
<dbReference type="PANTHER" id="PTHR45865">
    <property type="entry name" value="E3 UBIQUITIN-PROTEIN LIGASE SHPRH FAMILY MEMBER"/>
    <property type="match status" value="1"/>
</dbReference>
<dbReference type="SUPFAM" id="SSF52540">
    <property type="entry name" value="P-loop containing nucleoside triphosphate hydrolases"/>
    <property type="match status" value="2"/>
</dbReference>
<dbReference type="GO" id="GO:0006974">
    <property type="term" value="P:DNA damage response"/>
    <property type="evidence" value="ECO:0007669"/>
    <property type="project" value="TreeGrafter"/>
</dbReference>
<gene>
    <name evidence="12" type="ORF">LAMI_0A05336G</name>
</gene>
<dbReference type="Gene3D" id="3.30.40.10">
    <property type="entry name" value="Zinc/RING finger domain, C3HC4 (zinc finger)"/>
    <property type="match status" value="1"/>
</dbReference>
<keyword evidence="13" id="KW-1185">Reference proteome</keyword>
<dbReference type="STRING" id="1230905.A0A1G4IQ66"/>
<keyword evidence="5" id="KW-0862">Zinc</keyword>